<comment type="caution">
    <text evidence="1">The sequence shown here is derived from an EMBL/GenBank/DDBJ whole genome shotgun (WGS) entry which is preliminary data.</text>
</comment>
<evidence type="ECO:0000313" key="2">
    <source>
        <dbReference type="Proteomes" id="UP001201163"/>
    </source>
</evidence>
<dbReference type="EMBL" id="JAKELL010000044">
    <property type="protein sequence ID" value="KAH8988099.1"/>
    <property type="molecule type" value="Genomic_DNA"/>
</dbReference>
<dbReference type="Gene3D" id="3.40.50.1000">
    <property type="entry name" value="HAD superfamily/HAD-like"/>
    <property type="match status" value="1"/>
</dbReference>
<keyword evidence="2" id="KW-1185">Reference proteome</keyword>
<organism evidence="1 2">
    <name type="scientific">Lactarius akahatsu</name>
    <dbReference type="NCBI Taxonomy" id="416441"/>
    <lineage>
        <taxon>Eukaryota</taxon>
        <taxon>Fungi</taxon>
        <taxon>Dikarya</taxon>
        <taxon>Basidiomycota</taxon>
        <taxon>Agaricomycotina</taxon>
        <taxon>Agaricomycetes</taxon>
        <taxon>Russulales</taxon>
        <taxon>Russulaceae</taxon>
        <taxon>Lactarius</taxon>
    </lineage>
</organism>
<dbReference type="InterPro" id="IPR023214">
    <property type="entry name" value="HAD_sf"/>
</dbReference>
<proteinExistence type="predicted"/>
<accession>A0AAD4Q6G0</accession>
<gene>
    <name evidence="1" type="ORF">EDB92DRAFT_1874018</name>
</gene>
<protein>
    <submittedName>
        <fullName evidence="1">Uncharacterized protein</fullName>
    </submittedName>
</protein>
<dbReference type="Proteomes" id="UP001201163">
    <property type="component" value="Unassembled WGS sequence"/>
</dbReference>
<evidence type="ECO:0000313" key="1">
    <source>
        <dbReference type="EMBL" id="KAH8988099.1"/>
    </source>
</evidence>
<sequence>MMFVDDRSENVLAARSLGMNGIVFDDVRRVPQSLRIFTGDPVSRGLVHNCSSWKPPTKGMANVLKWIAQVIQPPRELVNYVDQPRT</sequence>
<dbReference type="AlphaFoldDB" id="A0AAD4Q6G0"/>
<reference evidence="1" key="1">
    <citation type="submission" date="2022-01" db="EMBL/GenBank/DDBJ databases">
        <title>Comparative genomics reveals a dynamic genome evolution in the ectomycorrhizal milk-cap (Lactarius) mushrooms.</title>
        <authorList>
            <consortium name="DOE Joint Genome Institute"/>
            <person name="Lebreton A."/>
            <person name="Tang N."/>
            <person name="Kuo A."/>
            <person name="LaButti K."/>
            <person name="Drula E."/>
            <person name="Barry K."/>
            <person name="Clum A."/>
            <person name="Lipzen A."/>
            <person name="Mousain D."/>
            <person name="Ng V."/>
            <person name="Wang R."/>
            <person name="Wang X."/>
            <person name="Dai Y."/>
            <person name="Henrissat B."/>
            <person name="Grigoriev I.V."/>
            <person name="Guerin-Laguette A."/>
            <person name="Yu F."/>
            <person name="Martin F.M."/>
        </authorList>
    </citation>
    <scope>NUCLEOTIDE SEQUENCE</scope>
    <source>
        <strain evidence="1">QP</strain>
    </source>
</reference>
<name>A0AAD4Q6G0_9AGAM</name>